<evidence type="ECO:0000313" key="1">
    <source>
        <dbReference type="EMBL" id="VDN32464.1"/>
    </source>
</evidence>
<reference evidence="1 2" key="1">
    <citation type="submission" date="2018-11" db="EMBL/GenBank/DDBJ databases">
        <authorList>
            <consortium name="Pathogen Informatics"/>
        </authorList>
    </citation>
    <scope>NUCLEOTIDE SEQUENCE [LARGE SCALE GENOMIC DNA]</scope>
</reference>
<gene>
    <name evidence="1" type="ORF">CGOC_LOCUS12110</name>
</gene>
<dbReference type="EMBL" id="UYRV01120740">
    <property type="protein sequence ID" value="VDN32464.1"/>
    <property type="molecule type" value="Genomic_DNA"/>
</dbReference>
<feature type="non-terminal residue" evidence="1">
    <location>
        <position position="83"/>
    </location>
</feature>
<dbReference type="OrthoDB" id="10435108at2759"/>
<name>A0A3P7MRX9_CYLGO</name>
<organism evidence="1 2">
    <name type="scientific">Cylicostephanus goldi</name>
    <name type="common">Nematode worm</name>
    <dbReference type="NCBI Taxonomy" id="71465"/>
    <lineage>
        <taxon>Eukaryota</taxon>
        <taxon>Metazoa</taxon>
        <taxon>Ecdysozoa</taxon>
        <taxon>Nematoda</taxon>
        <taxon>Chromadorea</taxon>
        <taxon>Rhabditida</taxon>
        <taxon>Rhabditina</taxon>
        <taxon>Rhabditomorpha</taxon>
        <taxon>Strongyloidea</taxon>
        <taxon>Strongylidae</taxon>
        <taxon>Cylicostephanus</taxon>
    </lineage>
</organism>
<accession>A0A3P7MRX9</accession>
<sequence length="83" mass="8623">MVTNAFSGQCPAATCPLGTMRASPGNVTVTSLTCNGDAQWVDDQETVYTSAQCEAPCTECPAITNSGMECPKGLLCEVASTRE</sequence>
<keyword evidence="2" id="KW-1185">Reference proteome</keyword>
<dbReference type="Proteomes" id="UP000271889">
    <property type="component" value="Unassembled WGS sequence"/>
</dbReference>
<proteinExistence type="predicted"/>
<protein>
    <submittedName>
        <fullName evidence="1">Uncharacterized protein</fullName>
    </submittedName>
</protein>
<dbReference type="AlphaFoldDB" id="A0A3P7MRX9"/>
<evidence type="ECO:0000313" key="2">
    <source>
        <dbReference type="Proteomes" id="UP000271889"/>
    </source>
</evidence>